<evidence type="ECO:0000313" key="7">
    <source>
        <dbReference type="Proteomes" id="UP001189624"/>
    </source>
</evidence>
<protein>
    <recommendedName>
        <fullName evidence="5">Bulb-type lectin domain-containing protein</fullName>
    </recommendedName>
</protein>
<evidence type="ECO:0000256" key="1">
    <source>
        <dbReference type="ARBA" id="ARBA00022729"/>
    </source>
</evidence>
<evidence type="ECO:0000313" key="6">
    <source>
        <dbReference type="EMBL" id="CAJ1865048.1"/>
    </source>
</evidence>
<keyword evidence="1" id="KW-0732">Signal</keyword>
<accession>A0AA86V6M1</accession>
<dbReference type="Pfam" id="PF01453">
    <property type="entry name" value="B_lectin"/>
    <property type="match status" value="1"/>
</dbReference>
<dbReference type="AlphaFoldDB" id="A0AA86V6M1"/>
<dbReference type="InterPro" id="IPR036426">
    <property type="entry name" value="Bulb-type_lectin_dom_sf"/>
</dbReference>
<evidence type="ECO:0000256" key="3">
    <source>
        <dbReference type="ARBA" id="ARBA00023180"/>
    </source>
</evidence>
<keyword evidence="3" id="KW-0325">Glycoprotein</keyword>
<keyword evidence="7" id="KW-1185">Reference proteome</keyword>
<evidence type="ECO:0000256" key="4">
    <source>
        <dbReference type="SAM" id="MobiDB-lite"/>
    </source>
</evidence>
<keyword evidence="2" id="KW-1015">Disulfide bond</keyword>
<gene>
    <name evidence="6" type="ORF">AYBTSS11_LOCUS2273</name>
</gene>
<dbReference type="SUPFAM" id="SSF51110">
    <property type="entry name" value="alpha-D-mannose-specific plant lectins"/>
    <property type="match status" value="1"/>
</dbReference>
<evidence type="ECO:0000256" key="2">
    <source>
        <dbReference type="ARBA" id="ARBA00023157"/>
    </source>
</evidence>
<dbReference type="InterPro" id="IPR001480">
    <property type="entry name" value="Bulb-type_lectin_dom"/>
</dbReference>
<dbReference type="EMBL" id="OY731398">
    <property type="protein sequence ID" value="CAJ1865048.1"/>
    <property type="molecule type" value="Genomic_DNA"/>
</dbReference>
<evidence type="ECO:0000259" key="5">
    <source>
        <dbReference type="Pfam" id="PF01453"/>
    </source>
</evidence>
<feature type="region of interest" description="Disordered" evidence="4">
    <location>
        <begin position="1"/>
        <end position="25"/>
    </location>
</feature>
<name>A0AA86V6M1_9FABA</name>
<dbReference type="Proteomes" id="UP001189624">
    <property type="component" value="Chromosome 1"/>
</dbReference>
<sequence length="245" mass="27429">MVNNISNRHGELRPDRTNPNHSMGRARTELSSVAGNLSKDKDCKTEVQRNCLMTLGSAVILDCVVSIVISEWGIFSLFFPLSSMLMDDLIISCYNSSVIGVLSGPEPVPYFDPIIFTGREDVNLEISNSSSISAILQDSGNFVFRELNQDGSLKRIIWQSFDHLSDLLILGKKLGVFHPCPYPNMKQLVMRWRGNVVWSSGQMEQWKLCQFNSYVNEDETGCEIWSRDSANFAATDNLTAGGRHV</sequence>
<feature type="compositionally biased region" description="Basic and acidic residues" evidence="4">
    <location>
        <begin position="8"/>
        <end position="18"/>
    </location>
</feature>
<proteinExistence type="predicted"/>
<organism evidence="6 7">
    <name type="scientific">Sphenostylis stenocarpa</name>
    <dbReference type="NCBI Taxonomy" id="92480"/>
    <lineage>
        <taxon>Eukaryota</taxon>
        <taxon>Viridiplantae</taxon>
        <taxon>Streptophyta</taxon>
        <taxon>Embryophyta</taxon>
        <taxon>Tracheophyta</taxon>
        <taxon>Spermatophyta</taxon>
        <taxon>Magnoliopsida</taxon>
        <taxon>eudicotyledons</taxon>
        <taxon>Gunneridae</taxon>
        <taxon>Pentapetalae</taxon>
        <taxon>rosids</taxon>
        <taxon>fabids</taxon>
        <taxon>Fabales</taxon>
        <taxon>Fabaceae</taxon>
        <taxon>Papilionoideae</taxon>
        <taxon>50 kb inversion clade</taxon>
        <taxon>NPAAA clade</taxon>
        <taxon>indigoferoid/millettioid clade</taxon>
        <taxon>Phaseoleae</taxon>
        <taxon>Sphenostylis</taxon>
    </lineage>
</organism>
<dbReference type="Gramene" id="rna-AYBTSS11_LOCUS2273">
    <property type="protein sequence ID" value="CAJ1865048.1"/>
    <property type="gene ID" value="gene-AYBTSS11_LOCUS2273"/>
</dbReference>
<reference evidence="6" key="1">
    <citation type="submission" date="2023-10" db="EMBL/GenBank/DDBJ databases">
        <authorList>
            <person name="Domelevo Entfellner J.-B."/>
        </authorList>
    </citation>
    <scope>NUCLEOTIDE SEQUENCE</scope>
</reference>
<feature type="domain" description="Bulb-type lectin" evidence="5">
    <location>
        <begin position="126"/>
        <end position="176"/>
    </location>
</feature>